<dbReference type="Proteomes" id="UP001454036">
    <property type="component" value="Unassembled WGS sequence"/>
</dbReference>
<evidence type="ECO:0000313" key="3">
    <source>
        <dbReference type="Proteomes" id="UP001454036"/>
    </source>
</evidence>
<proteinExistence type="predicted"/>
<organism evidence="2 3">
    <name type="scientific">Lithospermum erythrorhizon</name>
    <name type="common">Purple gromwell</name>
    <name type="synonym">Lithospermum officinale var. erythrorhizon</name>
    <dbReference type="NCBI Taxonomy" id="34254"/>
    <lineage>
        <taxon>Eukaryota</taxon>
        <taxon>Viridiplantae</taxon>
        <taxon>Streptophyta</taxon>
        <taxon>Embryophyta</taxon>
        <taxon>Tracheophyta</taxon>
        <taxon>Spermatophyta</taxon>
        <taxon>Magnoliopsida</taxon>
        <taxon>eudicotyledons</taxon>
        <taxon>Gunneridae</taxon>
        <taxon>Pentapetalae</taxon>
        <taxon>asterids</taxon>
        <taxon>lamiids</taxon>
        <taxon>Boraginales</taxon>
        <taxon>Boraginaceae</taxon>
        <taxon>Boraginoideae</taxon>
        <taxon>Lithospermeae</taxon>
        <taxon>Lithospermum</taxon>
    </lineage>
</organism>
<comment type="caution">
    <text evidence="2">The sequence shown here is derived from an EMBL/GenBank/DDBJ whole genome shotgun (WGS) entry which is preliminary data.</text>
</comment>
<accession>A0AAV3R0M3</accession>
<evidence type="ECO:0000313" key="2">
    <source>
        <dbReference type="EMBL" id="GAA0169493.1"/>
    </source>
</evidence>
<dbReference type="EMBL" id="BAABME010006867">
    <property type="protein sequence ID" value="GAA0169493.1"/>
    <property type="molecule type" value="Genomic_DNA"/>
</dbReference>
<name>A0AAV3R0M3_LITER</name>
<reference evidence="2 3" key="1">
    <citation type="submission" date="2024-01" db="EMBL/GenBank/DDBJ databases">
        <title>The complete chloroplast genome sequence of Lithospermum erythrorhizon: insights into the phylogenetic relationship among Boraginaceae species and the maternal lineages of purple gromwells.</title>
        <authorList>
            <person name="Okada T."/>
            <person name="Watanabe K."/>
        </authorList>
    </citation>
    <scope>NUCLEOTIDE SEQUENCE [LARGE SCALE GENOMIC DNA]</scope>
</reference>
<protein>
    <submittedName>
        <fullName evidence="2">Uncharacterized protein</fullName>
    </submittedName>
</protein>
<sequence length="203" mass="22648">MPDVDQACEKSYSNRNDDDSNNDKFHKEEEGNIVVIEKTDIVEIVIPGVDITTGKEKTVADHSDILNDVNPRVGNSMSLDDTTPSVEELDFVIVDDVEHVIGGDTTQNFGPNHTGEMSSLFTNVKDKNSIFKGNVLGIEEVILHNNWMLVEDLISNVRDLPQSIINDAHDPLKNIKERKIKKGVAESIVQPTAIDSWHPEDEF</sequence>
<keyword evidence="3" id="KW-1185">Reference proteome</keyword>
<feature type="region of interest" description="Disordered" evidence="1">
    <location>
        <begin position="1"/>
        <end position="25"/>
    </location>
</feature>
<feature type="compositionally biased region" description="Basic and acidic residues" evidence="1">
    <location>
        <begin position="15"/>
        <end position="25"/>
    </location>
</feature>
<gene>
    <name evidence="2" type="ORF">LIER_23967</name>
</gene>
<evidence type="ECO:0000256" key="1">
    <source>
        <dbReference type="SAM" id="MobiDB-lite"/>
    </source>
</evidence>
<dbReference type="AlphaFoldDB" id="A0AAV3R0M3"/>